<keyword evidence="2" id="KW-1185">Reference proteome</keyword>
<reference evidence="2" key="1">
    <citation type="journal article" date="2019" name="Int. J. Syst. Evol. Microbiol.">
        <title>The Global Catalogue of Microorganisms (GCM) 10K type strain sequencing project: providing services to taxonomists for standard genome sequencing and annotation.</title>
        <authorList>
            <consortium name="The Broad Institute Genomics Platform"/>
            <consortium name="The Broad Institute Genome Sequencing Center for Infectious Disease"/>
            <person name="Wu L."/>
            <person name="Ma J."/>
        </authorList>
    </citation>
    <scope>NUCLEOTIDE SEQUENCE [LARGE SCALE GENOMIC DNA]</scope>
    <source>
        <strain evidence="2">KCTC 42986</strain>
    </source>
</reference>
<evidence type="ECO:0000313" key="2">
    <source>
        <dbReference type="Proteomes" id="UP001595530"/>
    </source>
</evidence>
<gene>
    <name evidence="1" type="ORF">ACFOFO_23365</name>
</gene>
<name>A0ABV7F7D2_9BURK</name>
<sequence>MIDHKIQFFSFDEAVQAARSDPGTELVGIKFDEPFSYLGVYIIQIYADEPDNVNVSYEGGALFDPLGEEDFFDLEDAPAEAKKLFYARRTDLGRGHANVMGLTSEFVLQEVLPGLSEDAKYRDQAHFMQVAGAEFRAYWRHA</sequence>
<organism evidence="1 2">
    <name type="scientific">Undibacterium arcticum</name>
    <dbReference type="NCBI Taxonomy" id="1762892"/>
    <lineage>
        <taxon>Bacteria</taxon>
        <taxon>Pseudomonadati</taxon>
        <taxon>Pseudomonadota</taxon>
        <taxon>Betaproteobacteria</taxon>
        <taxon>Burkholderiales</taxon>
        <taxon>Oxalobacteraceae</taxon>
        <taxon>Undibacterium</taxon>
    </lineage>
</organism>
<evidence type="ECO:0000313" key="1">
    <source>
        <dbReference type="EMBL" id="MFC3110855.1"/>
    </source>
</evidence>
<proteinExistence type="predicted"/>
<dbReference type="Proteomes" id="UP001595530">
    <property type="component" value="Unassembled WGS sequence"/>
</dbReference>
<dbReference type="EMBL" id="JBHRTP010000091">
    <property type="protein sequence ID" value="MFC3110855.1"/>
    <property type="molecule type" value="Genomic_DNA"/>
</dbReference>
<accession>A0ABV7F7D2</accession>
<comment type="caution">
    <text evidence="1">The sequence shown here is derived from an EMBL/GenBank/DDBJ whole genome shotgun (WGS) entry which is preliminary data.</text>
</comment>
<protein>
    <submittedName>
        <fullName evidence="1">Uncharacterized protein</fullName>
    </submittedName>
</protein>
<dbReference type="RefSeq" id="WP_390329501.1">
    <property type="nucleotide sequence ID" value="NZ_JBHRTP010000091.1"/>
</dbReference>